<keyword evidence="1" id="KW-0695">RNA-directed DNA polymerase</keyword>
<keyword evidence="1" id="KW-0808">Transferase</keyword>
<dbReference type="OrthoDB" id="689430at2759"/>
<name>A0A2U1LFY4_ARTAN</name>
<dbReference type="PANTHER" id="PTHR36617">
    <property type="entry name" value="PROTEIN, PUTATIVE-RELATED"/>
    <property type="match status" value="1"/>
</dbReference>
<accession>A0A2U1LFY4</accession>
<protein>
    <submittedName>
        <fullName evidence="1">Reverse transcriptase domain, Reverse transcriptase zinc-binding domain protein</fullName>
    </submittedName>
</protein>
<dbReference type="EMBL" id="PKPP01009593">
    <property type="protein sequence ID" value="PWA47909.1"/>
    <property type="molecule type" value="Genomic_DNA"/>
</dbReference>
<proteinExistence type="predicted"/>
<dbReference type="AlphaFoldDB" id="A0A2U1LFY4"/>
<evidence type="ECO:0000313" key="2">
    <source>
        <dbReference type="Proteomes" id="UP000245207"/>
    </source>
</evidence>
<comment type="caution">
    <text evidence="1">The sequence shown here is derived from an EMBL/GenBank/DDBJ whole genome shotgun (WGS) entry which is preliminary data.</text>
</comment>
<keyword evidence="1" id="KW-0548">Nucleotidyltransferase</keyword>
<gene>
    <name evidence="1" type="ORF">CTI12_AA492110</name>
</gene>
<dbReference type="Proteomes" id="UP000245207">
    <property type="component" value="Unassembled WGS sequence"/>
</dbReference>
<evidence type="ECO:0000313" key="1">
    <source>
        <dbReference type="EMBL" id="PWA47909.1"/>
    </source>
</evidence>
<sequence>MEEMHGEFLNHSSGLWACVIRNVYGVDGGVNNAPTCCPKHNTWVAILHFISRLKDQGMDMLSLCSRNIGDEVLTRFWEDTWCGNQPLKLQFPRMYLLDNDRNCSLASRMMLVDWSTVLRRVPRGGIETTQFNALKATIGCVSLLDKRDSWKWSLDGCNGFSVASYHTHRMAAKSLKNKG</sequence>
<keyword evidence="2" id="KW-1185">Reference proteome</keyword>
<organism evidence="1 2">
    <name type="scientific">Artemisia annua</name>
    <name type="common">Sweet wormwood</name>
    <dbReference type="NCBI Taxonomy" id="35608"/>
    <lineage>
        <taxon>Eukaryota</taxon>
        <taxon>Viridiplantae</taxon>
        <taxon>Streptophyta</taxon>
        <taxon>Embryophyta</taxon>
        <taxon>Tracheophyta</taxon>
        <taxon>Spermatophyta</taxon>
        <taxon>Magnoliopsida</taxon>
        <taxon>eudicotyledons</taxon>
        <taxon>Gunneridae</taxon>
        <taxon>Pentapetalae</taxon>
        <taxon>asterids</taxon>
        <taxon>campanulids</taxon>
        <taxon>Asterales</taxon>
        <taxon>Asteraceae</taxon>
        <taxon>Asteroideae</taxon>
        <taxon>Anthemideae</taxon>
        <taxon>Artemisiinae</taxon>
        <taxon>Artemisia</taxon>
    </lineage>
</organism>
<dbReference type="PANTHER" id="PTHR36617:SF5">
    <property type="entry name" value="OS05G0421675 PROTEIN"/>
    <property type="match status" value="1"/>
</dbReference>
<dbReference type="GO" id="GO:0003964">
    <property type="term" value="F:RNA-directed DNA polymerase activity"/>
    <property type="evidence" value="ECO:0007669"/>
    <property type="project" value="UniProtKB-KW"/>
</dbReference>
<reference evidence="1 2" key="1">
    <citation type="journal article" date="2018" name="Mol. Plant">
        <title>The genome of Artemisia annua provides insight into the evolution of Asteraceae family and artemisinin biosynthesis.</title>
        <authorList>
            <person name="Shen Q."/>
            <person name="Zhang L."/>
            <person name="Liao Z."/>
            <person name="Wang S."/>
            <person name="Yan T."/>
            <person name="Shi P."/>
            <person name="Liu M."/>
            <person name="Fu X."/>
            <person name="Pan Q."/>
            <person name="Wang Y."/>
            <person name="Lv Z."/>
            <person name="Lu X."/>
            <person name="Zhang F."/>
            <person name="Jiang W."/>
            <person name="Ma Y."/>
            <person name="Chen M."/>
            <person name="Hao X."/>
            <person name="Li L."/>
            <person name="Tang Y."/>
            <person name="Lv G."/>
            <person name="Zhou Y."/>
            <person name="Sun X."/>
            <person name="Brodelius P.E."/>
            <person name="Rose J.K.C."/>
            <person name="Tang K."/>
        </authorList>
    </citation>
    <scope>NUCLEOTIDE SEQUENCE [LARGE SCALE GENOMIC DNA]</scope>
    <source>
        <strain evidence="2">cv. Huhao1</strain>
        <tissue evidence="1">Leaf</tissue>
    </source>
</reference>